<keyword evidence="2" id="KW-1185">Reference proteome</keyword>
<name>A0A834XX96_APHGI</name>
<dbReference type="AlphaFoldDB" id="A0A834XX96"/>
<dbReference type="EMBL" id="JACMRX010000002">
    <property type="protein sequence ID" value="KAF7994287.1"/>
    <property type="molecule type" value="Genomic_DNA"/>
</dbReference>
<dbReference type="Proteomes" id="UP000639338">
    <property type="component" value="Unassembled WGS sequence"/>
</dbReference>
<protein>
    <submittedName>
        <fullName evidence="1">Uncharacterized protein</fullName>
    </submittedName>
</protein>
<proteinExistence type="predicted"/>
<gene>
    <name evidence="1" type="ORF">HCN44_003377</name>
</gene>
<evidence type="ECO:0000313" key="1">
    <source>
        <dbReference type="EMBL" id="KAF7994287.1"/>
    </source>
</evidence>
<evidence type="ECO:0000313" key="2">
    <source>
        <dbReference type="Proteomes" id="UP000639338"/>
    </source>
</evidence>
<organism evidence="1 2">
    <name type="scientific">Aphidius gifuensis</name>
    <name type="common">Parasitoid wasp</name>
    <dbReference type="NCBI Taxonomy" id="684658"/>
    <lineage>
        <taxon>Eukaryota</taxon>
        <taxon>Metazoa</taxon>
        <taxon>Ecdysozoa</taxon>
        <taxon>Arthropoda</taxon>
        <taxon>Hexapoda</taxon>
        <taxon>Insecta</taxon>
        <taxon>Pterygota</taxon>
        <taxon>Neoptera</taxon>
        <taxon>Endopterygota</taxon>
        <taxon>Hymenoptera</taxon>
        <taxon>Apocrita</taxon>
        <taxon>Ichneumonoidea</taxon>
        <taxon>Braconidae</taxon>
        <taxon>Aphidiinae</taxon>
        <taxon>Aphidius</taxon>
    </lineage>
</organism>
<sequence length="213" mass="24245">MNAAEFEFTSDDEIAEFQPKEFNIVVYFKNFSDIVGYVDAIEGARILRPPHEKVFKFTINNNGSVGMRILIWRSRMANLWERQIAMNVVVEILGGTVKTSNIRFRDPAVHVLEFHVQPTCKIIIHGDFFPNMVQAIDQNLRNIALIDVMNTPGLVEIDAYIRRPLRKIHYNHSTSGQGTITDGLYRLTINVAMFVLNPALEIGTAARVRGKWA</sequence>
<comment type="caution">
    <text evidence="1">The sequence shown here is derived from an EMBL/GenBank/DDBJ whole genome shotgun (WGS) entry which is preliminary data.</text>
</comment>
<accession>A0A834XX96</accession>
<dbReference type="OrthoDB" id="7648950at2759"/>
<reference evidence="1 2" key="1">
    <citation type="submission" date="2020-08" db="EMBL/GenBank/DDBJ databases">
        <title>Aphidius gifuensis genome sequencing and assembly.</title>
        <authorList>
            <person name="Du Z."/>
        </authorList>
    </citation>
    <scope>NUCLEOTIDE SEQUENCE [LARGE SCALE GENOMIC DNA]</scope>
    <source>
        <strain evidence="1">YNYX2018</strain>
        <tissue evidence="1">Adults</tissue>
    </source>
</reference>